<keyword evidence="8" id="KW-1185">Reference proteome</keyword>
<evidence type="ECO:0000256" key="2">
    <source>
        <dbReference type="ARBA" id="ARBA00022723"/>
    </source>
</evidence>
<name>A0A1V6T510_9EURO</name>
<evidence type="ECO:0000256" key="5">
    <source>
        <dbReference type="SAM" id="Phobius"/>
    </source>
</evidence>
<organism evidence="7 8">
    <name type="scientific">Penicillium flavigenum</name>
    <dbReference type="NCBI Taxonomy" id="254877"/>
    <lineage>
        <taxon>Eukaryota</taxon>
        <taxon>Fungi</taxon>
        <taxon>Dikarya</taxon>
        <taxon>Ascomycota</taxon>
        <taxon>Pezizomycotina</taxon>
        <taxon>Eurotiomycetes</taxon>
        <taxon>Eurotiomycetidae</taxon>
        <taxon>Eurotiales</taxon>
        <taxon>Aspergillaceae</taxon>
        <taxon>Penicillium</taxon>
    </lineage>
</organism>
<sequence>MLSTTTQLKQSITHEQLADHNTLKSLWIAVHGRVYDLTTFSSDHPGGIDALEGSAGTNGTEVYEYAGHSEENMVKMQQYCIGRLSGSAEQAPEISHTPVAGDRKRPRSAIFGLKHLIITPWMKLGVTVTATCFTMALSYRYLLSTLDVSRLQFTTISDQKTEHAFWAGIATASSVSFMGFRHFYKLFLSSIDYQNDVFSFPPTIPRKTRR</sequence>
<dbReference type="Pfam" id="PF00173">
    <property type="entry name" value="Cyt-b5"/>
    <property type="match status" value="1"/>
</dbReference>
<proteinExistence type="inferred from homology"/>
<reference evidence="8" key="1">
    <citation type="journal article" date="2017" name="Nat. Microbiol.">
        <title>Global analysis of biosynthetic gene clusters reveals vast potential of secondary metabolite production in Penicillium species.</title>
        <authorList>
            <person name="Nielsen J.C."/>
            <person name="Grijseels S."/>
            <person name="Prigent S."/>
            <person name="Ji B."/>
            <person name="Dainat J."/>
            <person name="Nielsen K.F."/>
            <person name="Frisvad J.C."/>
            <person name="Workman M."/>
            <person name="Nielsen J."/>
        </authorList>
    </citation>
    <scope>NUCLEOTIDE SEQUENCE [LARGE SCALE GENOMIC DNA]</scope>
    <source>
        <strain evidence="8">IBT 14082</strain>
    </source>
</reference>
<feature type="transmembrane region" description="Helical" evidence="5">
    <location>
        <begin position="163"/>
        <end position="184"/>
    </location>
</feature>
<evidence type="ECO:0000256" key="3">
    <source>
        <dbReference type="ARBA" id="ARBA00023004"/>
    </source>
</evidence>
<evidence type="ECO:0000313" key="7">
    <source>
        <dbReference type="EMBL" id="OQE20853.1"/>
    </source>
</evidence>
<keyword evidence="3" id="KW-0408">Iron</keyword>
<evidence type="ECO:0000256" key="1">
    <source>
        <dbReference type="ARBA" id="ARBA00022617"/>
    </source>
</evidence>
<evidence type="ECO:0000256" key="4">
    <source>
        <dbReference type="ARBA" id="ARBA00038168"/>
    </source>
</evidence>
<dbReference type="STRING" id="254877.A0A1V6T510"/>
<dbReference type="Proteomes" id="UP000191342">
    <property type="component" value="Unassembled WGS sequence"/>
</dbReference>
<dbReference type="InterPro" id="IPR050668">
    <property type="entry name" value="Cytochrome_b5"/>
</dbReference>
<dbReference type="InterPro" id="IPR001199">
    <property type="entry name" value="Cyt_B5-like_heme/steroid-bd"/>
</dbReference>
<dbReference type="PANTHER" id="PTHR19359:SF14">
    <property type="entry name" value="CYTOCHROME B5 A"/>
    <property type="match status" value="1"/>
</dbReference>
<dbReference type="PANTHER" id="PTHR19359">
    <property type="entry name" value="CYTOCHROME B5"/>
    <property type="match status" value="1"/>
</dbReference>
<dbReference type="SMART" id="SM01117">
    <property type="entry name" value="Cyt-b5"/>
    <property type="match status" value="1"/>
</dbReference>
<comment type="similarity">
    <text evidence="4">Belongs to the cytochrome b5 family.</text>
</comment>
<dbReference type="OrthoDB" id="260519at2759"/>
<evidence type="ECO:0000259" key="6">
    <source>
        <dbReference type="PROSITE" id="PS50255"/>
    </source>
</evidence>
<keyword evidence="5" id="KW-0812">Transmembrane</keyword>
<feature type="domain" description="Cytochrome b5 heme-binding" evidence="6">
    <location>
        <begin position="9"/>
        <end position="85"/>
    </location>
</feature>
<dbReference type="SUPFAM" id="SSF55856">
    <property type="entry name" value="Cytochrome b5-like heme/steroid binding domain"/>
    <property type="match status" value="1"/>
</dbReference>
<evidence type="ECO:0000313" key="8">
    <source>
        <dbReference type="Proteomes" id="UP000191342"/>
    </source>
</evidence>
<dbReference type="PRINTS" id="PR00363">
    <property type="entry name" value="CYTOCHROMEB5"/>
</dbReference>
<accession>A0A1V6T510</accession>
<keyword evidence="1" id="KW-0349">Heme</keyword>
<dbReference type="AlphaFoldDB" id="A0A1V6T510"/>
<keyword evidence="5" id="KW-0472">Membrane</keyword>
<dbReference type="GO" id="GO:0020037">
    <property type="term" value="F:heme binding"/>
    <property type="evidence" value="ECO:0007669"/>
    <property type="project" value="TreeGrafter"/>
</dbReference>
<dbReference type="PROSITE" id="PS50255">
    <property type="entry name" value="CYTOCHROME_B5_2"/>
    <property type="match status" value="1"/>
</dbReference>
<dbReference type="EMBL" id="MLQL01000015">
    <property type="protein sequence ID" value="OQE20853.1"/>
    <property type="molecule type" value="Genomic_DNA"/>
</dbReference>
<keyword evidence="5" id="KW-1133">Transmembrane helix</keyword>
<dbReference type="Gene3D" id="3.10.120.10">
    <property type="entry name" value="Cytochrome b5-like heme/steroid binding domain"/>
    <property type="match status" value="1"/>
</dbReference>
<keyword evidence="2" id="KW-0479">Metal-binding</keyword>
<gene>
    <name evidence="7" type="ORF">PENFLA_c015G04402</name>
</gene>
<comment type="caution">
    <text evidence="7">The sequence shown here is derived from an EMBL/GenBank/DDBJ whole genome shotgun (WGS) entry which is preliminary data.</text>
</comment>
<dbReference type="InterPro" id="IPR036400">
    <property type="entry name" value="Cyt_B5-like_heme/steroid_sf"/>
</dbReference>
<feature type="transmembrane region" description="Helical" evidence="5">
    <location>
        <begin position="124"/>
        <end position="143"/>
    </location>
</feature>
<protein>
    <recommendedName>
        <fullName evidence="6">Cytochrome b5 heme-binding domain-containing protein</fullName>
    </recommendedName>
</protein>
<dbReference type="GO" id="GO:0016020">
    <property type="term" value="C:membrane"/>
    <property type="evidence" value="ECO:0007669"/>
    <property type="project" value="TreeGrafter"/>
</dbReference>
<dbReference type="GO" id="GO:0046872">
    <property type="term" value="F:metal ion binding"/>
    <property type="evidence" value="ECO:0007669"/>
    <property type="project" value="UniProtKB-KW"/>
</dbReference>